<keyword evidence="3" id="KW-0694">RNA-binding</keyword>
<keyword evidence="3" id="KW-0963">Cytoplasm</keyword>
<comment type="catalytic activity">
    <reaction evidence="3">
        <text>cytidine(34) in elongator tRNA(Met) + acetate + ATP = N(4)-acetylcytidine(34) in elongator tRNA(Met) + AMP + diphosphate</text>
        <dbReference type="Rhea" id="RHEA:58144"/>
        <dbReference type="Rhea" id="RHEA-COMP:10693"/>
        <dbReference type="Rhea" id="RHEA-COMP:10694"/>
        <dbReference type="ChEBI" id="CHEBI:30089"/>
        <dbReference type="ChEBI" id="CHEBI:30616"/>
        <dbReference type="ChEBI" id="CHEBI:33019"/>
        <dbReference type="ChEBI" id="CHEBI:74900"/>
        <dbReference type="ChEBI" id="CHEBI:82748"/>
        <dbReference type="ChEBI" id="CHEBI:456215"/>
    </reaction>
</comment>
<comment type="subcellular location">
    <subcellularLocation>
        <location evidence="3">Cytoplasm</location>
    </subcellularLocation>
</comment>
<dbReference type="NCBIfam" id="NF010191">
    <property type="entry name" value="PRK13670.1"/>
    <property type="match status" value="1"/>
</dbReference>
<protein>
    <recommendedName>
        <fullName evidence="3">tRNA(Met) cytidine acetate ligase</fullName>
        <ecNumber evidence="3">6.3.4.-</ecNumber>
    </recommendedName>
</protein>
<sequence length="419" mass="46150">MKTVGLIVEYNPLHNGHAFHYQESKKSSGADYTIAVMSGQFLQRGEPAMADKWARAEMALRMGVDLVIELPVAFSTQPAEWFAYGAVSALEATGVVDSLCFGSESGDIGWLQDIAAVMHDEPAAFHALLQEELKLGLPYPAAYGRAIARQMPGIDPAELAKPNNTLGLHYLIALKRLGSRIEPLTVTRQKSDYNQIAITDQAIASATALRHILFERGSLGELAPYVPEGTMQVLKRETAAGRAPIQWECYAKPLLLQLLHHSAAQLAELHEVTEGLEHRIKRVLPSLSQGSAGADAVPIVQQLISLLKTKRYTRTKLQRMLLRILLNQSKEQLSPAVLAQGVPYLRVLGFSSAGRTLLKRMKQTAKVPILTNVNAGLEPSPLLLMDIQATSVYALGFQQATEREWFRDYYEPPVQITLP</sequence>
<feature type="binding site" evidence="3">
    <location>
        <position position="163"/>
    </location>
    <ligand>
        <name>ATP</name>
        <dbReference type="ChEBI" id="CHEBI:30616"/>
    </ligand>
</feature>
<organism evidence="4 5">
    <name type="scientific">Paenibacillus agricola</name>
    <dbReference type="NCBI Taxonomy" id="2716264"/>
    <lineage>
        <taxon>Bacteria</taxon>
        <taxon>Bacillati</taxon>
        <taxon>Bacillota</taxon>
        <taxon>Bacilli</taxon>
        <taxon>Bacillales</taxon>
        <taxon>Paenibacillaceae</taxon>
        <taxon>Paenibacillus</taxon>
    </lineage>
</organism>
<dbReference type="PANTHER" id="PTHR37825:SF1">
    <property type="entry name" value="TRNA(MET) CYTIDINE ACETATE LIGASE"/>
    <property type="match status" value="1"/>
</dbReference>
<gene>
    <name evidence="3" type="primary">tmcAL</name>
    <name evidence="4" type="ORF">G9U52_01110</name>
</gene>
<keyword evidence="1 3" id="KW-0436">Ligase</keyword>
<evidence type="ECO:0000313" key="4">
    <source>
        <dbReference type="EMBL" id="NHN28425.1"/>
    </source>
</evidence>
<comment type="function">
    <text evidence="3">Catalyzes the formation of N(4)-acetylcytidine (ac(4)C) at the wobble position of elongator tRNA(Met), using acetate and ATP as substrates. First activates an acetate ion to form acetyladenylate (Ac-AMP) and then transfers the acetyl group to tRNA to form ac(4)C34.</text>
</comment>
<feature type="binding site" evidence="3">
    <location>
        <begin position="7"/>
        <end position="20"/>
    </location>
    <ligand>
        <name>ATP</name>
        <dbReference type="ChEBI" id="CHEBI:30616"/>
    </ligand>
</feature>
<dbReference type="EC" id="6.3.4.-" evidence="3"/>
<dbReference type="Proteomes" id="UP001165962">
    <property type="component" value="Unassembled WGS sequence"/>
</dbReference>
<keyword evidence="5" id="KW-1185">Reference proteome</keyword>
<accession>A0ABX0J3L7</accession>
<feature type="binding site" evidence="3">
    <location>
        <position position="102"/>
    </location>
    <ligand>
        <name>ATP</name>
        <dbReference type="ChEBI" id="CHEBI:30616"/>
    </ligand>
</feature>
<feature type="binding site" evidence="3">
    <location>
        <position position="188"/>
    </location>
    <ligand>
        <name>ATP</name>
        <dbReference type="ChEBI" id="CHEBI:30616"/>
    </ligand>
</feature>
<name>A0ABX0J3L7_9BACL</name>
<comment type="similarity">
    <text evidence="3">Belongs to the TmcAL family.</text>
</comment>
<keyword evidence="3" id="KW-0067">ATP-binding</keyword>
<comment type="caution">
    <text evidence="4">The sequence shown here is derived from an EMBL/GenBank/DDBJ whole genome shotgun (WGS) entry which is preliminary data.</text>
</comment>
<evidence type="ECO:0000256" key="3">
    <source>
        <dbReference type="HAMAP-Rule" id="MF_01539"/>
    </source>
</evidence>
<evidence type="ECO:0000256" key="1">
    <source>
        <dbReference type="ARBA" id="ARBA00022598"/>
    </source>
</evidence>
<dbReference type="RefSeq" id="WP_166144915.1">
    <property type="nucleotide sequence ID" value="NZ_JAAOIW010000001.1"/>
</dbReference>
<dbReference type="HAMAP" id="MF_01539">
    <property type="entry name" value="TmcAL"/>
    <property type="match status" value="1"/>
</dbReference>
<reference evidence="4" key="1">
    <citation type="submission" date="2020-03" db="EMBL/GenBank/DDBJ databases">
        <title>Draft sequencing of Paenibacilllus sp. S3N08.</title>
        <authorList>
            <person name="Kim D.-U."/>
        </authorList>
    </citation>
    <scope>NUCLEOTIDE SEQUENCE</scope>
    <source>
        <strain evidence="4">S3N08</strain>
    </source>
</reference>
<keyword evidence="2 3" id="KW-0819">tRNA processing</keyword>
<keyword evidence="3" id="KW-0547">Nucleotide-binding</keyword>
<proteinExistence type="inferred from homology"/>
<dbReference type="SUPFAM" id="SSF52374">
    <property type="entry name" value="Nucleotidylyl transferase"/>
    <property type="match status" value="1"/>
</dbReference>
<dbReference type="InterPro" id="IPR008513">
    <property type="entry name" value="tRNA(Met)_cyd_acetate_ligase"/>
</dbReference>
<dbReference type="InterPro" id="IPR014729">
    <property type="entry name" value="Rossmann-like_a/b/a_fold"/>
</dbReference>
<dbReference type="EMBL" id="JAAOIW010000001">
    <property type="protein sequence ID" value="NHN28425.1"/>
    <property type="molecule type" value="Genomic_DNA"/>
</dbReference>
<evidence type="ECO:0000256" key="2">
    <source>
        <dbReference type="ARBA" id="ARBA00022694"/>
    </source>
</evidence>
<dbReference type="Gene3D" id="3.40.50.620">
    <property type="entry name" value="HUPs"/>
    <property type="match status" value="1"/>
</dbReference>
<dbReference type="Pfam" id="PF05636">
    <property type="entry name" value="HIGH_NTase1"/>
    <property type="match status" value="1"/>
</dbReference>
<evidence type="ECO:0000313" key="5">
    <source>
        <dbReference type="Proteomes" id="UP001165962"/>
    </source>
</evidence>
<keyword evidence="3" id="KW-0820">tRNA-binding</keyword>
<comment type="caution">
    <text evidence="3">Lacks conserved residue(s) required for the propagation of feature annotation.</text>
</comment>
<dbReference type="PANTHER" id="PTHR37825">
    <property type="entry name" value="TRNA(MET) CYTIDINE ACETATE LIGASE"/>
    <property type="match status" value="1"/>
</dbReference>